<organism evidence="1">
    <name type="scientific">uncultured Acidimicrobiales bacterium</name>
    <dbReference type="NCBI Taxonomy" id="310071"/>
    <lineage>
        <taxon>Bacteria</taxon>
        <taxon>Bacillati</taxon>
        <taxon>Actinomycetota</taxon>
        <taxon>Acidimicrobiia</taxon>
        <taxon>Acidimicrobiales</taxon>
        <taxon>environmental samples</taxon>
    </lineage>
</organism>
<gene>
    <name evidence="1" type="ORF">AVDCRST_MAG10-3160</name>
</gene>
<protein>
    <submittedName>
        <fullName evidence="1">Uncharacterized protein</fullName>
    </submittedName>
</protein>
<reference evidence="1" key="1">
    <citation type="submission" date="2020-02" db="EMBL/GenBank/DDBJ databases">
        <authorList>
            <person name="Meier V. D."/>
        </authorList>
    </citation>
    <scope>NUCLEOTIDE SEQUENCE</scope>
    <source>
        <strain evidence="1">AVDCRST_MAG10</strain>
    </source>
</reference>
<evidence type="ECO:0000313" key="1">
    <source>
        <dbReference type="EMBL" id="CAA9269725.1"/>
    </source>
</evidence>
<accession>A0A6J4J735</accession>
<dbReference type="EMBL" id="CADCTB010000195">
    <property type="protein sequence ID" value="CAA9269725.1"/>
    <property type="molecule type" value="Genomic_DNA"/>
</dbReference>
<proteinExistence type="predicted"/>
<name>A0A6J4J735_9ACTN</name>
<dbReference type="AlphaFoldDB" id="A0A6J4J735"/>
<sequence length="73" mass="8389">MSDQQATGTSDPTFNIVSVVYHALQGAETIQKYLDDEGTDDELRTYFQQVQQGYRRASDMGKQLLVQRIEHEH</sequence>